<keyword evidence="8" id="KW-0547">Nucleotide-binding</keyword>
<feature type="transmembrane region" description="Helical" evidence="15">
    <location>
        <begin position="409"/>
        <end position="438"/>
    </location>
</feature>
<feature type="compositionally biased region" description="Low complexity" evidence="14">
    <location>
        <begin position="845"/>
        <end position="856"/>
    </location>
</feature>
<dbReference type="EMBL" id="WWEQ01000061">
    <property type="protein sequence ID" value="MYM20589.1"/>
    <property type="molecule type" value="Genomic_DNA"/>
</dbReference>
<dbReference type="InterPro" id="IPR006016">
    <property type="entry name" value="UspA"/>
</dbReference>
<dbReference type="Pfam" id="PF02702">
    <property type="entry name" value="KdpD"/>
    <property type="match status" value="1"/>
</dbReference>
<feature type="domain" description="Histidine kinase" evidence="16">
    <location>
        <begin position="630"/>
        <end position="843"/>
    </location>
</feature>
<reference evidence="17 18" key="1">
    <citation type="submission" date="2020-01" db="EMBL/GenBank/DDBJ databases">
        <authorList>
            <person name="Deng T."/>
        </authorList>
    </citation>
    <scope>NUCLEOTIDE SEQUENCE [LARGE SCALE GENOMIC DNA]</scope>
    <source>
        <strain evidence="17 18">5221</strain>
    </source>
</reference>
<evidence type="ECO:0000256" key="13">
    <source>
        <dbReference type="ARBA" id="ARBA00023136"/>
    </source>
</evidence>
<dbReference type="PANTHER" id="PTHR45569">
    <property type="entry name" value="SENSOR PROTEIN KDPD"/>
    <property type="match status" value="1"/>
</dbReference>
<evidence type="ECO:0000313" key="18">
    <source>
        <dbReference type="Proteomes" id="UP000469215"/>
    </source>
</evidence>
<dbReference type="GO" id="GO:0005524">
    <property type="term" value="F:ATP binding"/>
    <property type="evidence" value="ECO:0007669"/>
    <property type="project" value="UniProtKB-KW"/>
</dbReference>
<dbReference type="InterPro" id="IPR014729">
    <property type="entry name" value="Rossmann-like_a/b/a_fold"/>
</dbReference>
<keyword evidence="7 15" id="KW-0812">Transmembrane</keyword>
<evidence type="ECO:0000256" key="12">
    <source>
        <dbReference type="ARBA" id="ARBA00023012"/>
    </source>
</evidence>
<dbReference type="CDD" id="cd00082">
    <property type="entry name" value="HisKA"/>
    <property type="match status" value="1"/>
</dbReference>
<dbReference type="GO" id="GO:0005886">
    <property type="term" value="C:plasma membrane"/>
    <property type="evidence" value="ECO:0007669"/>
    <property type="project" value="UniProtKB-SubCell"/>
</dbReference>
<dbReference type="PANTHER" id="PTHR45569:SF1">
    <property type="entry name" value="SENSOR PROTEIN KDPD"/>
    <property type="match status" value="1"/>
</dbReference>
<dbReference type="InterPro" id="IPR036890">
    <property type="entry name" value="HATPase_C_sf"/>
</dbReference>
<feature type="transmembrane region" description="Helical" evidence="15">
    <location>
        <begin position="377"/>
        <end position="397"/>
    </location>
</feature>
<dbReference type="CDD" id="cd00075">
    <property type="entry name" value="HATPase"/>
    <property type="match status" value="1"/>
</dbReference>
<evidence type="ECO:0000313" key="17">
    <source>
        <dbReference type="EMBL" id="MYM20589.1"/>
    </source>
</evidence>
<dbReference type="Proteomes" id="UP000469215">
    <property type="component" value="Unassembled WGS sequence"/>
</dbReference>
<dbReference type="Pfam" id="PF00512">
    <property type="entry name" value="HisKA"/>
    <property type="match status" value="1"/>
</dbReference>
<evidence type="ECO:0000256" key="8">
    <source>
        <dbReference type="ARBA" id="ARBA00022741"/>
    </source>
</evidence>
<dbReference type="Gene3D" id="3.30.565.10">
    <property type="entry name" value="Histidine kinase-like ATPase, C-terminal domain"/>
    <property type="match status" value="1"/>
</dbReference>
<dbReference type="InterPro" id="IPR038318">
    <property type="entry name" value="KdpD_sf"/>
</dbReference>
<evidence type="ECO:0000256" key="3">
    <source>
        <dbReference type="ARBA" id="ARBA00004236"/>
    </source>
</evidence>
<keyword evidence="11 15" id="KW-1133">Transmembrane helix</keyword>
<dbReference type="InterPro" id="IPR004358">
    <property type="entry name" value="Sig_transdc_His_kin-like_C"/>
</dbReference>
<dbReference type="SUPFAM" id="SSF47384">
    <property type="entry name" value="Homodimeric domain of signal transducing histidine kinase"/>
    <property type="match status" value="1"/>
</dbReference>
<evidence type="ECO:0000256" key="6">
    <source>
        <dbReference type="ARBA" id="ARBA00022679"/>
    </source>
</evidence>
<evidence type="ECO:0000256" key="14">
    <source>
        <dbReference type="SAM" id="MobiDB-lite"/>
    </source>
</evidence>
<keyword evidence="5" id="KW-0597">Phosphoprotein</keyword>
<protein>
    <recommendedName>
        <fullName evidence="4">histidine kinase</fullName>
        <ecNumber evidence="4">2.7.13.3</ecNumber>
    </recommendedName>
</protein>
<dbReference type="RefSeq" id="WP_160954004.1">
    <property type="nucleotide sequence ID" value="NZ_WWEQ01000061.1"/>
</dbReference>
<dbReference type="InterPro" id="IPR052023">
    <property type="entry name" value="Histidine_kinase_KdpD"/>
</dbReference>
<dbReference type="AlphaFoldDB" id="A0A6N9H979"/>
<dbReference type="Pfam" id="PF02518">
    <property type="entry name" value="HATPase_c"/>
    <property type="match status" value="1"/>
</dbReference>
<dbReference type="SUPFAM" id="SSF55874">
    <property type="entry name" value="ATPase domain of HSP90 chaperone/DNA topoisomerase II/histidine kinase"/>
    <property type="match status" value="1"/>
</dbReference>
<dbReference type="Gene3D" id="1.20.120.620">
    <property type="entry name" value="Backbone structure of the membrane domain of e. Coli histidine kinase receptor kdpd"/>
    <property type="match status" value="1"/>
</dbReference>
<feature type="region of interest" description="Disordered" evidence="14">
    <location>
        <begin position="845"/>
        <end position="864"/>
    </location>
</feature>
<evidence type="ECO:0000256" key="4">
    <source>
        <dbReference type="ARBA" id="ARBA00012438"/>
    </source>
</evidence>
<keyword evidence="10" id="KW-0067">ATP-binding</keyword>
<dbReference type="InterPro" id="IPR036097">
    <property type="entry name" value="HisK_dim/P_sf"/>
</dbReference>
<dbReference type="InterPro" id="IPR003852">
    <property type="entry name" value="Sig_transdc_His_kinase_KdpD_N"/>
</dbReference>
<dbReference type="InterPro" id="IPR005467">
    <property type="entry name" value="His_kinase_dom"/>
</dbReference>
<dbReference type="GO" id="GO:0005737">
    <property type="term" value="C:cytoplasm"/>
    <property type="evidence" value="ECO:0007669"/>
    <property type="project" value="UniProtKB-ARBA"/>
</dbReference>
<evidence type="ECO:0000256" key="11">
    <source>
        <dbReference type="ARBA" id="ARBA00022989"/>
    </source>
</evidence>
<dbReference type="SMART" id="SM00387">
    <property type="entry name" value="HATPase_c"/>
    <property type="match status" value="1"/>
</dbReference>
<dbReference type="InterPro" id="IPR025201">
    <property type="entry name" value="KdpD_TM"/>
</dbReference>
<dbReference type="Pfam" id="PF00582">
    <property type="entry name" value="Usp"/>
    <property type="match status" value="1"/>
</dbReference>
<dbReference type="PROSITE" id="PS50109">
    <property type="entry name" value="HIS_KIN"/>
    <property type="match status" value="1"/>
</dbReference>
<dbReference type="PRINTS" id="PR00344">
    <property type="entry name" value="BCTRLSENSOR"/>
</dbReference>
<keyword evidence="13 15" id="KW-0472">Membrane</keyword>
<accession>A0A6N9H979</accession>
<comment type="subcellular location">
    <subcellularLocation>
        <location evidence="3">Cell membrane</location>
    </subcellularLocation>
    <subcellularLocation>
        <location evidence="2">Membrane</location>
        <topology evidence="2">Multi-pass membrane protein</topology>
    </subcellularLocation>
</comment>
<sequence>MARGTLKIYLGAAPGVGKTYAMLEEAHALIQQGTRVLAGVIETHGRPDTARLLEGIPVQPPLRIDHRGHAVDELDVDGIIAAAPETVLVDELAHTKAGEAGGKRFADVERLLAAGLDVISTVNIQHLESLADVVAGITGQVQRETIPDRVLREADQVELVDLSPEALRIRLSRGQVYRPERIDAALSHYFRLGNLTALRELALLWTADQVDAGLEAYRRRERIADPWPARERILVAVTAGDESAALIRRGSRIAGRAAGRELLVVTVIAQDGLAQPTPEDLSRLQSLTESLGGTWHAIAGEDPAAALADFAHTANAAQLVIGTSRRRFPATLLGPGVSARLIQAVGDIDIHIVPHRATPRVRPRPARRSALSRPRLAAGWALAAVLPPLLTAAFLGLGRDTGGGLLVNILAYIAAAVAVALVGGWWPALVGSLAGALLLNWFFTPPVGTLTIAAGENIIALLLFLLVAAGVARVVDTAARRAREAAEAREQSLLMSELAGSVVREGTNIPALLEHIAHTYGQSAAVLQARAGGGWETVFASAGADGANDADGSGEGASGSGEGAEQALTLDADYRLLISGRPLTAAEQQSLDAYSGRILALARQRELQDARLEGQRLAAANAARTALLTAVSHDLRTPLTAIKTSASALRMDDVELPADAQAELLAAIEDSADRLDRIVADLLHMSRLQTGALEVRALPCAVDELVATAVGGMEPAAVPAALRTDIPGGLPLVRTDPGLFERVLANLVHNAARHAGPDVLIDAAAGAGHVTVRVVDHGPGLSDAAKEQMFTPFHRLGDQEDADGVGLGAAVAKGLCEAIGAQLWAEDTPGGGLTVAVDVPLASAPEPAAAREPASAQYTAGARP</sequence>
<evidence type="ECO:0000256" key="15">
    <source>
        <dbReference type="SAM" id="Phobius"/>
    </source>
</evidence>
<dbReference type="SMART" id="SM00388">
    <property type="entry name" value="HisKA"/>
    <property type="match status" value="1"/>
</dbReference>
<name>A0A6N9H979_9MICO</name>
<dbReference type="Gene3D" id="1.10.287.130">
    <property type="match status" value="1"/>
</dbReference>
<dbReference type="Gene3D" id="3.40.50.300">
    <property type="entry name" value="P-loop containing nucleotide triphosphate hydrolases"/>
    <property type="match status" value="1"/>
</dbReference>
<keyword evidence="12" id="KW-0902">Two-component regulatory system</keyword>
<comment type="catalytic activity">
    <reaction evidence="1">
        <text>ATP + protein L-histidine = ADP + protein N-phospho-L-histidine.</text>
        <dbReference type="EC" id="2.7.13.3"/>
    </reaction>
</comment>
<keyword evidence="9" id="KW-0418">Kinase</keyword>
<evidence type="ECO:0000256" key="2">
    <source>
        <dbReference type="ARBA" id="ARBA00004141"/>
    </source>
</evidence>
<dbReference type="Pfam" id="PF13493">
    <property type="entry name" value="DUF4118"/>
    <property type="match status" value="1"/>
</dbReference>
<evidence type="ECO:0000256" key="7">
    <source>
        <dbReference type="ARBA" id="ARBA00022692"/>
    </source>
</evidence>
<comment type="caution">
    <text evidence="17">The sequence shown here is derived from an EMBL/GenBank/DDBJ whole genome shotgun (WGS) entry which is preliminary data.</text>
</comment>
<dbReference type="InterPro" id="IPR003594">
    <property type="entry name" value="HATPase_dom"/>
</dbReference>
<evidence type="ECO:0000256" key="1">
    <source>
        <dbReference type="ARBA" id="ARBA00000085"/>
    </source>
</evidence>
<evidence type="ECO:0000256" key="5">
    <source>
        <dbReference type="ARBA" id="ARBA00022553"/>
    </source>
</evidence>
<organism evidence="17 18">
    <name type="scientific">Brevibacterium rongguiense</name>
    <dbReference type="NCBI Taxonomy" id="2695267"/>
    <lineage>
        <taxon>Bacteria</taxon>
        <taxon>Bacillati</taxon>
        <taxon>Actinomycetota</taxon>
        <taxon>Actinomycetes</taxon>
        <taxon>Micrococcales</taxon>
        <taxon>Brevibacteriaceae</taxon>
        <taxon>Brevibacterium</taxon>
    </lineage>
</organism>
<keyword evidence="6" id="KW-0808">Transferase</keyword>
<dbReference type="Gene3D" id="3.40.50.620">
    <property type="entry name" value="HUPs"/>
    <property type="match status" value="1"/>
</dbReference>
<dbReference type="FunFam" id="3.40.50.300:FF:000483">
    <property type="entry name" value="Sensor histidine kinase KdpD"/>
    <property type="match status" value="1"/>
</dbReference>
<gene>
    <name evidence="17" type="ORF">GSY69_11610</name>
</gene>
<dbReference type="GO" id="GO:0000155">
    <property type="term" value="F:phosphorelay sensor kinase activity"/>
    <property type="evidence" value="ECO:0007669"/>
    <property type="project" value="InterPro"/>
</dbReference>
<evidence type="ECO:0000256" key="10">
    <source>
        <dbReference type="ARBA" id="ARBA00022840"/>
    </source>
</evidence>
<evidence type="ECO:0000256" key="9">
    <source>
        <dbReference type="ARBA" id="ARBA00022777"/>
    </source>
</evidence>
<keyword evidence="18" id="KW-1185">Reference proteome</keyword>
<dbReference type="InterPro" id="IPR027417">
    <property type="entry name" value="P-loop_NTPase"/>
</dbReference>
<proteinExistence type="predicted"/>
<feature type="transmembrane region" description="Helical" evidence="15">
    <location>
        <begin position="458"/>
        <end position="475"/>
    </location>
</feature>
<dbReference type="SUPFAM" id="SSF52402">
    <property type="entry name" value="Adenine nucleotide alpha hydrolases-like"/>
    <property type="match status" value="1"/>
</dbReference>
<evidence type="ECO:0000259" key="16">
    <source>
        <dbReference type="PROSITE" id="PS50109"/>
    </source>
</evidence>
<dbReference type="InterPro" id="IPR003661">
    <property type="entry name" value="HisK_dim/P_dom"/>
</dbReference>
<dbReference type="EC" id="2.7.13.3" evidence="4"/>